<proteinExistence type="predicted"/>
<sequence>MAGPSGKPIVQKLGLKPGFCIFVDGLSVPYGDIVGGLPADLRIAKTARAPLDAVHLFAAEARGLAAKLQRYREAIAPDGMIWVSWPKKSSGVATDLDDRAVREIGLASGLVDIKVCAVDAVWSGLKFVIPVKERGRR</sequence>
<comment type="caution">
    <text evidence="1">The sequence shown here is derived from an EMBL/GenBank/DDBJ whole genome shotgun (WGS) entry which is preliminary data.</text>
</comment>
<dbReference type="EMBL" id="JAGEPA010000001">
    <property type="protein sequence ID" value="MBO1430572.1"/>
    <property type="molecule type" value="Genomic_DNA"/>
</dbReference>
<dbReference type="Proteomes" id="UP000692816">
    <property type="component" value="Unassembled WGS sequence"/>
</dbReference>
<evidence type="ECO:0000313" key="2">
    <source>
        <dbReference type="Proteomes" id="UP000692816"/>
    </source>
</evidence>
<reference evidence="1" key="1">
    <citation type="journal article" date="2021" name="Int. J. Syst. Evol. Microbiol.">
        <title>Bradyrhizobium septentrionale sp. nov. (sv. septentrionale) and Bradyrhizobium quebecense sp. nov. (sv. septentrionale) associated with legumes native to Canada possess rearranged symbiosis genes and numerous insertion sequences.</title>
        <authorList>
            <person name="Bromfield E.S.P."/>
            <person name="Cloutier S."/>
        </authorList>
    </citation>
    <scope>NUCLEOTIDE SEQUENCE</scope>
    <source>
        <strain evidence="1">12S5</strain>
    </source>
</reference>
<name>A0ABS3MGF6_9BRAD</name>
<accession>A0ABS3MGF6</accession>
<evidence type="ECO:0000313" key="1">
    <source>
        <dbReference type="EMBL" id="MBO1430572.1"/>
    </source>
</evidence>
<protein>
    <submittedName>
        <fullName evidence="1">DUF3052 family protein</fullName>
    </submittedName>
</protein>
<gene>
    <name evidence="1" type="ORF">J4P68_14110</name>
</gene>
<keyword evidence="2" id="KW-1185">Reference proteome</keyword>
<organism evidence="1 2">
    <name type="scientific">Bradyrhizobium quebecense</name>
    <dbReference type="NCBI Taxonomy" id="2748629"/>
    <lineage>
        <taxon>Bacteria</taxon>
        <taxon>Pseudomonadati</taxon>
        <taxon>Pseudomonadota</taxon>
        <taxon>Alphaproteobacteria</taxon>
        <taxon>Hyphomicrobiales</taxon>
        <taxon>Nitrobacteraceae</taxon>
        <taxon>Bradyrhizobium</taxon>
    </lineage>
</organism>